<dbReference type="AlphaFoldDB" id="A0A7U7J1Z0"/>
<evidence type="ECO:0008006" key="3">
    <source>
        <dbReference type="Google" id="ProtNLM"/>
    </source>
</evidence>
<gene>
    <name evidence="1" type="ORF">BN874_1600004</name>
</gene>
<dbReference type="InterPro" id="IPR018841">
    <property type="entry name" value="DUF2442"/>
</dbReference>
<dbReference type="OrthoDB" id="3233810at2"/>
<reference evidence="1 2" key="1">
    <citation type="journal article" date="2014" name="ISME J.">
        <title>Candidatus Competibacter-lineage genomes retrieved from metagenomes reveal functional metabolic diversity.</title>
        <authorList>
            <person name="McIlroy S.J."/>
            <person name="Albertsen M."/>
            <person name="Andresen E.K."/>
            <person name="Saunders A.M."/>
            <person name="Kristiansen R."/>
            <person name="Stokholm-Bjerregaard M."/>
            <person name="Nielsen K.L."/>
            <person name="Nielsen P.H."/>
        </authorList>
    </citation>
    <scope>NUCLEOTIDE SEQUENCE [LARGE SCALE GENOMIC DNA]</scope>
    <source>
        <strain evidence="1 2">Run_B_J11</strain>
    </source>
</reference>
<evidence type="ECO:0000313" key="1">
    <source>
        <dbReference type="EMBL" id="CDH44323.1"/>
    </source>
</evidence>
<dbReference type="EMBL" id="CBTK010000069">
    <property type="protein sequence ID" value="CDH44323.1"/>
    <property type="molecule type" value="Genomic_DNA"/>
</dbReference>
<comment type="caution">
    <text evidence="1">The sequence shown here is derived from an EMBL/GenBank/DDBJ whole genome shotgun (WGS) entry which is preliminary data.</text>
</comment>
<evidence type="ECO:0000313" key="2">
    <source>
        <dbReference type="Proteomes" id="UP000019184"/>
    </source>
</evidence>
<sequence length="83" mass="9386">MIKLLEACYIGGHRIELAFSDGRRGIFNVKTYLATRQGPLLKALHDETYLRRFFVDAGALCWPNGLELSPARLYEISLMEIAA</sequence>
<dbReference type="Gene3D" id="3.30.2020.10">
    <property type="entry name" value="NE0471-like N-terminal domain"/>
    <property type="match status" value="1"/>
</dbReference>
<dbReference type="Proteomes" id="UP000019184">
    <property type="component" value="Unassembled WGS sequence"/>
</dbReference>
<dbReference type="RefSeq" id="WP_034431505.1">
    <property type="nucleotide sequence ID" value="NZ_CBTK010000069.1"/>
</dbReference>
<organism evidence="1 2">
    <name type="scientific">Candidatus Contendobacter odensis Run_B_J11</name>
    <dbReference type="NCBI Taxonomy" id="1400861"/>
    <lineage>
        <taxon>Bacteria</taxon>
        <taxon>Pseudomonadati</taxon>
        <taxon>Pseudomonadota</taxon>
        <taxon>Gammaproteobacteria</taxon>
        <taxon>Candidatus Competibacteraceae</taxon>
        <taxon>Candidatus Contendibacter</taxon>
    </lineage>
</organism>
<accession>A0A7U7J1Z0</accession>
<proteinExistence type="predicted"/>
<dbReference type="SUPFAM" id="SSF143880">
    <property type="entry name" value="NE0471 N-terminal domain-like"/>
    <property type="match status" value="1"/>
</dbReference>
<protein>
    <recommendedName>
        <fullName evidence="3">DUF2442 domain-containing protein</fullName>
    </recommendedName>
</protein>
<dbReference type="InterPro" id="IPR036782">
    <property type="entry name" value="NE0471-like_N"/>
</dbReference>
<dbReference type="Pfam" id="PF10387">
    <property type="entry name" value="DUF2442"/>
    <property type="match status" value="1"/>
</dbReference>
<keyword evidence="2" id="KW-1185">Reference proteome</keyword>
<name>A0A7U7J1Z0_9GAMM</name>